<evidence type="ECO:0000313" key="2">
    <source>
        <dbReference type="EMBL" id="CTP81162.1"/>
    </source>
</evidence>
<protein>
    <submittedName>
        <fullName evidence="2">Bm9521</fullName>
    </submittedName>
</protein>
<accession>A0A0I9N905</accession>
<gene>
    <name evidence="2 3" type="ORF">Bm9521</name>
    <name evidence="2" type="ORF">BM_Bm9521</name>
</gene>
<dbReference type="InterPro" id="IPR008653">
    <property type="entry name" value="IER"/>
</dbReference>
<comment type="similarity">
    <text evidence="1">Belongs to the IER family.</text>
</comment>
<name>A0A0I9N905_BRUMA</name>
<dbReference type="EMBL" id="LN856924">
    <property type="protein sequence ID" value="CTP81162.1"/>
    <property type="molecule type" value="Genomic_DNA"/>
</dbReference>
<dbReference type="WormBase" id="Bm9521">
    <property type="protein sequence ID" value="BM18278"/>
    <property type="gene ID" value="WBGene00229782"/>
</dbReference>
<reference evidence="2" key="2">
    <citation type="submission" date="2012-12" db="EMBL/GenBank/DDBJ databases">
        <authorList>
            <person name="Gao Y.W."/>
            <person name="Fan S.T."/>
            <person name="Sun H.T."/>
            <person name="Wang Z."/>
            <person name="Gao X.L."/>
            <person name="Li Y.G."/>
            <person name="Wang T.C."/>
            <person name="Zhang K."/>
            <person name="Xu W.W."/>
            <person name="Yu Z.J."/>
            <person name="Xia X.Z."/>
        </authorList>
    </citation>
    <scope>NUCLEOTIDE SEQUENCE</scope>
    <source>
        <strain evidence="2">FR3</strain>
    </source>
</reference>
<evidence type="ECO:0000256" key="1">
    <source>
        <dbReference type="ARBA" id="ARBA00006186"/>
    </source>
</evidence>
<dbReference type="Pfam" id="PF05760">
    <property type="entry name" value="IER"/>
    <property type="match status" value="1"/>
</dbReference>
<sequence>MQQPPLQAPTFEVTVWECVNSDWRCCCVVCNRFVCVVVVVIDGAVDHAGQLKNHMETSCYIRQYSMPVLDAEQIQMPLVSDVDEIIETEVCNRLIRLSCAKMVNSKSERGGAKLHRNLLILHLLRRARDEQKRFPMFANSSEWVEEPRLAESSMMVLHTDPMPALDTFSSSHYVDVDDEEDEMDDFDYESADEDTTHLLDLSKNHEPMHLDSNCSDLVKQEQIEFGYSTLRLAPLQYTFAGPEMYGMDETTTQQHMYNDSTSLPDIYFSEDIISSQLFSEQAKEKEVEQEFAAHKSGRDSSFDCLTVSADTAASVVPESVTDNVYSCATDDETEENGDFGSSSLCSTTPLHHRKRKTSALRLPSSCSIKKCCVEERQLTGLISVFNSGLNVVADQFLTRPGVSNVSSLQQTPKQINSFIHITCNPLICKYIPAHY</sequence>
<dbReference type="OMA" id="KCCVEER"/>
<evidence type="ECO:0000313" key="3">
    <source>
        <dbReference type="WormBase" id="Bm9521"/>
    </source>
</evidence>
<reference evidence="2" key="1">
    <citation type="journal article" date="2007" name="Science">
        <title>Draft genome of the filarial nematode parasite Brugia malayi.</title>
        <authorList>
            <person name="Ghedin E."/>
            <person name="Wang S."/>
            <person name="Spiro D."/>
            <person name="Caler E."/>
            <person name="Zhao Q."/>
            <person name="Crabtree J."/>
            <person name="Allen J.E."/>
            <person name="Delcher A.L."/>
            <person name="Guiliano D.B."/>
            <person name="Miranda-Saavedra D."/>
            <person name="Angiuoli S.V."/>
            <person name="Creasy T."/>
            <person name="Amedeo P."/>
            <person name="Haas B."/>
            <person name="El-Sayed N.M."/>
            <person name="Wortman J.R."/>
            <person name="Feldblyum T."/>
            <person name="Tallon L."/>
            <person name="Schatz M."/>
            <person name="Shumway M."/>
            <person name="Koo H."/>
            <person name="Salzberg S.L."/>
            <person name="Schobel S."/>
            <person name="Pertea M."/>
            <person name="Pop M."/>
            <person name="White O."/>
            <person name="Barton G.J."/>
            <person name="Carlow C.K."/>
            <person name="Crawford M.J."/>
            <person name="Daub J."/>
            <person name="Dimmic M.W."/>
            <person name="Estes C.F."/>
            <person name="Foster J.M."/>
            <person name="Ganatra M."/>
            <person name="Gregory W.F."/>
            <person name="Johnson N.M."/>
            <person name="Jin J."/>
            <person name="Komuniecki R."/>
            <person name="Korf I."/>
            <person name="Kumar S."/>
            <person name="Laney S."/>
            <person name="Li B.W."/>
            <person name="Li W."/>
            <person name="Lindblom T.H."/>
            <person name="Lustigman S."/>
            <person name="Ma D."/>
            <person name="Maina C.V."/>
            <person name="Martin D.M."/>
            <person name="McCarter J.P."/>
            <person name="McReynolds L."/>
            <person name="Mitreva M."/>
            <person name="Nutman T.B."/>
            <person name="Parkinson J."/>
            <person name="Peregrin-Alvarez J.M."/>
            <person name="Poole C."/>
            <person name="Ren Q."/>
            <person name="Saunders L."/>
            <person name="Sluder A.E."/>
            <person name="Smith K."/>
            <person name="Stanke M."/>
            <person name="Unnasch T.R."/>
            <person name="Ware J."/>
            <person name="Wei A.D."/>
            <person name="Weil G."/>
            <person name="Williams D.J."/>
            <person name="Zhang Y."/>
            <person name="Williams S.A."/>
            <person name="Fraser-Liggett C."/>
            <person name="Slatko B."/>
            <person name="Blaxter M.L."/>
            <person name="Scott A.L."/>
        </authorList>
    </citation>
    <scope>NUCLEOTIDE SEQUENCE</scope>
    <source>
        <strain evidence="2">FR3</strain>
    </source>
</reference>
<proteinExistence type="inferred from homology"/>
<organism evidence="2">
    <name type="scientific">Brugia malayi</name>
    <name type="common">Filarial nematode worm</name>
    <dbReference type="NCBI Taxonomy" id="6279"/>
    <lineage>
        <taxon>Eukaryota</taxon>
        <taxon>Metazoa</taxon>
        <taxon>Ecdysozoa</taxon>
        <taxon>Nematoda</taxon>
        <taxon>Chromadorea</taxon>
        <taxon>Rhabditida</taxon>
        <taxon>Spirurina</taxon>
        <taxon>Spiruromorpha</taxon>
        <taxon>Filarioidea</taxon>
        <taxon>Onchocercidae</taxon>
        <taxon>Brugia</taxon>
    </lineage>
</organism>
<dbReference type="AlphaFoldDB" id="A0A0I9N905"/>